<evidence type="ECO:0000313" key="2">
    <source>
        <dbReference type="EMBL" id="MBS2100551.1"/>
    </source>
</evidence>
<dbReference type="RefSeq" id="WP_212218621.1">
    <property type="nucleotide sequence ID" value="NZ_JAGUCO010000025.1"/>
</dbReference>
<comment type="caution">
    <text evidence="2">The sequence shown here is derived from an EMBL/GenBank/DDBJ whole genome shotgun (WGS) entry which is preliminary data.</text>
</comment>
<keyword evidence="1" id="KW-0732">Signal</keyword>
<feature type="signal peptide" evidence="1">
    <location>
        <begin position="1"/>
        <end position="19"/>
    </location>
</feature>
<evidence type="ECO:0000313" key="3">
    <source>
        <dbReference type="Proteomes" id="UP000708576"/>
    </source>
</evidence>
<sequence>MRKAVILLLLAFLSFQSYAQRLDIMDKERVERVDSLLSDILFEDDDLMDLFDVKQNFHFLYLSSSWSNRTYYAGRENGDYQSNLSGQLYYMSSSGFFAGLSGSWYSQLDPNYRSTILTVGFGKGLKKHPFLRYRFSADYFLFHVNDPEFDPIYNSSFNAGITIKNQSLGTRFDGSLLVGQEVGQQFSWNTYGYVYLTKFGKYNYLRLEPEVSLFFGSEAAEFLLNEAYFDPSTNEEVGTFYRDVFTLLNTQLRLPISLNWGNFDMQLSYIYNIPRTVGDSESYPNTSYIRFSLGYIFSL</sequence>
<dbReference type="Proteomes" id="UP000708576">
    <property type="component" value="Unassembled WGS sequence"/>
</dbReference>
<reference evidence="2 3" key="1">
    <citation type="journal article" date="2015" name="Int. J. Syst. Evol. Microbiol.">
        <title>Carboxylicivirga linearis sp. nov., isolated from a sea cucumber culture pond.</title>
        <authorList>
            <person name="Wang F.Q."/>
            <person name="Zhou Y.X."/>
            <person name="Lin X.Z."/>
            <person name="Chen G.J."/>
            <person name="Du Z.J."/>
        </authorList>
    </citation>
    <scope>NUCLEOTIDE SEQUENCE [LARGE SCALE GENOMIC DNA]</scope>
    <source>
        <strain evidence="2 3">FB218</strain>
    </source>
</reference>
<dbReference type="EMBL" id="JAGUCO010000025">
    <property type="protein sequence ID" value="MBS2100551.1"/>
    <property type="molecule type" value="Genomic_DNA"/>
</dbReference>
<accession>A0ABS5K091</accession>
<organism evidence="2 3">
    <name type="scientific">Carboxylicivirga linearis</name>
    <dbReference type="NCBI Taxonomy" id="1628157"/>
    <lineage>
        <taxon>Bacteria</taxon>
        <taxon>Pseudomonadati</taxon>
        <taxon>Bacteroidota</taxon>
        <taxon>Bacteroidia</taxon>
        <taxon>Marinilabiliales</taxon>
        <taxon>Marinilabiliaceae</taxon>
        <taxon>Carboxylicivirga</taxon>
    </lineage>
</organism>
<protein>
    <recommendedName>
        <fullName evidence="4">Outer membrane protein beta-barrel domain-containing protein</fullName>
    </recommendedName>
</protein>
<gene>
    <name evidence="2" type="ORF">KEM10_19860</name>
</gene>
<name>A0ABS5K091_9BACT</name>
<evidence type="ECO:0008006" key="4">
    <source>
        <dbReference type="Google" id="ProtNLM"/>
    </source>
</evidence>
<proteinExistence type="predicted"/>
<keyword evidence="3" id="KW-1185">Reference proteome</keyword>
<evidence type="ECO:0000256" key="1">
    <source>
        <dbReference type="SAM" id="SignalP"/>
    </source>
</evidence>
<feature type="chain" id="PRO_5045920233" description="Outer membrane protein beta-barrel domain-containing protein" evidence="1">
    <location>
        <begin position="20"/>
        <end position="299"/>
    </location>
</feature>